<accession>A0ABQ1GJV5</accession>
<comment type="caution">
    <text evidence="1">The sequence shown here is derived from an EMBL/GenBank/DDBJ whole genome shotgun (WGS) entry which is preliminary data.</text>
</comment>
<organism evidence="1 2">
    <name type="scientific">Sphingomonas psychrolutea</name>
    <dbReference type="NCBI Taxonomy" id="1259676"/>
    <lineage>
        <taxon>Bacteria</taxon>
        <taxon>Pseudomonadati</taxon>
        <taxon>Pseudomonadota</taxon>
        <taxon>Alphaproteobacteria</taxon>
        <taxon>Sphingomonadales</taxon>
        <taxon>Sphingomonadaceae</taxon>
        <taxon>Sphingomonas</taxon>
    </lineage>
</organism>
<evidence type="ECO:0000313" key="2">
    <source>
        <dbReference type="Proteomes" id="UP000618591"/>
    </source>
</evidence>
<dbReference type="Proteomes" id="UP000618591">
    <property type="component" value="Unassembled WGS sequence"/>
</dbReference>
<reference evidence="2" key="1">
    <citation type="journal article" date="2019" name="Int. J. Syst. Evol. Microbiol.">
        <title>The Global Catalogue of Microorganisms (GCM) 10K type strain sequencing project: providing services to taxonomists for standard genome sequencing and annotation.</title>
        <authorList>
            <consortium name="The Broad Institute Genomics Platform"/>
            <consortium name="The Broad Institute Genome Sequencing Center for Infectious Disease"/>
            <person name="Wu L."/>
            <person name="Ma J."/>
        </authorList>
    </citation>
    <scope>NUCLEOTIDE SEQUENCE [LARGE SCALE GENOMIC DNA]</scope>
    <source>
        <strain evidence="2">CGMCC 1.10106</strain>
    </source>
</reference>
<gene>
    <name evidence="1" type="ORF">GCM10011395_14100</name>
</gene>
<protein>
    <submittedName>
        <fullName evidence="1">Uncharacterized protein</fullName>
    </submittedName>
</protein>
<evidence type="ECO:0000313" key="1">
    <source>
        <dbReference type="EMBL" id="GGA45019.1"/>
    </source>
</evidence>
<proteinExistence type="predicted"/>
<keyword evidence="2" id="KW-1185">Reference proteome</keyword>
<dbReference type="EMBL" id="BMDW01000006">
    <property type="protein sequence ID" value="GGA45019.1"/>
    <property type="molecule type" value="Genomic_DNA"/>
</dbReference>
<name>A0ABQ1GJV5_9SPHN</name>
<sequence length="78" mass="8678">MATHAPITGAPTRAPIILPFPDTPVSRARRGLTYVRNHSMLAKWTARVTRDPALSFEDRLDLACRSARRHLEISLAEG</sequence>